<reference evidence="1 2" key="1">
    <citation type="submission" date="2019-02" db="EMBL/GenBank/DDBJ databases">
        <title>Deep-cultivation of Planctomycetes and their phenomic and genomic characterization uncovers novel biology.</title>
        <authorList>
            <person name="Wiegand S."/>
            <person name="Jogler M."/>
            <person name="Boedeker C."/>
            <person name="Pinto D."/>
            <person name="Vollmers J."/>
            <person name="Rivas-Marin E."/>
            <person name="Kohn T."/>
            <person name="Peeters S.H."/>
            <person name="Heuer A."/>
            <person name="Rast P."/>
            <person name="Oberbeckmann S."/>
            <person name="Bunk B."/>
            <person name="Jeske O."/>
            <person name="Meyerdierks A."/>
            <person name="Storesund J.E."/>
            <person name="Kallscheuer N."/>
            <person name="Luecker S."/>
            <person name="Lage O.M."/>
            <person name="Pohl T."/>
            <person name="Merkel B.J."/>
            <person name="Hornburger P."/>
            <person name="Mueller R.-W."/>
            <person name="Bruemmer F."/>
            <person name="Labrenz M."/>
            <person name="Spormann A.M."/>
            <person name="Op den Camp H."/>
            <person name="Overmann J."/>
            <person name="Amann R."/>
            <person name="Jetten M.S.M."/>
            <person name="Mascher T."/>
            <person name="Medema M.H."/>
            <person name="Devos D.P."/>
            <person name="Kaster A.-K."/>
            <person name="Ovreas L."/>
            <person name="Rohde M."/>
            <person name="Galperin M.Y."/>
            <person name="Jogler C."/>
        </authorList>
    </citation>
    <scope>NUCLEOTIDE SEQUENCE [LARGE SCALE GENOMIC DNA]</scope>
    <source>
        <strain evidence="1 2">V22</strain>
    </source>
</reference>
<protein>
    <recommendedName>
        <fullName evidence="3">JAB domain-containing protein</fullName>
    </recommendedName>
</protein>
<dbReference type="Gene3D" id="3.40.140.10">
    <property type="entry name" value="Cytidine Deaminase, domain 2"/>
    <property type="match status" value="1"/>
</dbReference>
<keyword evidence="2" id="KW-1185">Reference proteome</keyword>
<organism evidence="1 2">
    <name type="scientific">Calycomorphotria hydatis</name>
    <dbReference type="NCBI Taxonomy" id="2528027"/>
    <lineage>
        <taxon>Bacteria</taxon>
        <taxon>Pseudomonadati</taxon>
        <taxon>Planctomycetota</taxon>
        <taxon>Planctomycetia</taxon>
        <taxon>Planctomycetales</taxon>
        <taxon>Planctomycetaceae</taxon>
        <taxon>Calycomorphotria</taxon>
    </lineage>
</organism>
<dbReference type="SUPFAM" id="SSF102712">
    <property type="entry name" value="JAB1/MPN domain"/>
    <property type="match status" value="1"/>
</dbReference>
<dbReference type="Proteomes" id="UP000319976">
    <property type="component" value="Chromosome"/>
</dbReference>
<evidence type="ECO:0008006" key="3">
    <source>
        <dbReference type="Google" id="ProtNLM"/>
    </source>
</evidence>
<accession>A0A517TEB5</accession>
<dbReference type="KEGG" id="chya:V22_39910"/>
<dbReference type="EMBL" id="CP036316">
    <property type="protein sequence ID" value="QDT66720.1"/>
    <property type="molecule type" value="Genomic_DNA"/>
</dbReference>
<evidence type="ECO:0000313" key="2">
    <source>
        <dbReference type="Proteomes" id="UP000319976"/>
    </source>
</evidence>
<evidence type="ECO:0000313" key="1">
    <source>
        <dbReference type="EMBL" id="QDT66720.1"/>
    </source>
</evidence>
<name>A0A517TEB5_9PLAN</name>
<sequence>MGGFGISDPDDFLFVNDIQLVKQHTSYASVTFDDDAVADFFDEQVDRGLMPAQFGRIWMHTHPSNSALPSPIDEATFARVFGRTDWAVMFILAQEGQTYARLRYRSGPAGEFRIRTTVDYSVPFESSRHPEWEDEYLANVLPAQQGFTGDFGDDSDLLEDEDWEDMDWIQWDNYMERISS</sequence>
<proteinExistence type="predicted"/>
<gene>
    <name evidence="1" type="ORF">V22_39910</name>
</gene>
<dbReference type="AlphaFoldDB" id="A0A517TEB5"/>